<organism evidence="1 2">
    <name type="scientific">Neptunitalea chrysea</name>
    <dbReference type="NCBI Taxonomy" id="1647581"/>
    <lineage>
        <taxon>Bacteria</taxon>
        <taxon>Pseudomonadati</taxon>
        <taxon>Bacteroidota</taxon>
        <taxon>Flavobacteriia</taxon>
        <taxon>Flavobacteriales</taxon>
        <taxon>Flavobacteriaceae</taxon>
        <taxon>Neptunitalea</taxon>
    </lineage>
</organism>
<protein>
    <submittedName>
        <fullName evidence="1">Transporter</fullName>
    </submittedName>
</protein>
<dbReference type="EMBL" id="BRVP01000026">
    <property type="protein sequence ID" value="GLB53848.1"/>
    <property type="molecule type" value="Genomic_DNA"/>
</dbReference>
<dbReference type="SUPFAM" id="SSF56935">
    <property type="entry name" value="Porins"/>
    <property type="match status" value="1"/>
</dbReference>
<name>A0A9W6B9H5_9FLAO</name>
<accession>A0A9W6B9H5</accession>
<sequence length="517" mass="57261">MSIAMTLSTKAQDITDALRYSTDELTGSARVRAMSGAFGALGGDISAISINPAGSAIFTTSEAGATLGNFSTQNDNNFFNTLTTENNNKFDLSQGGFVFVLNNTNDKANWKKLSLGVNYDITNNYSNSNFIAGINTNNSIDQYFLAYANGVELGIMDAGSYPDLDNVSNSQYIIDYIYQYLGQYDGFAQQQAFLAYQAYLIDPVSNDASNTGYVSNALYTNGVDQQYSLETTGANRKFTFNFGAQYKDFLHLGLNLNSHVIDFKKRTYLSEIGFDAYSSTGDYSTVQEIGFENYLEVYGNGFSFQLGAIIKAGNNLRFGATYDSPTWYSIDEELSQGLFAVSVDDIGNEYDADQVYPNITNVYETYKIKTSGKLSGSVAYVFGKKGLLSFDYSRKDYGSIKFKPENNSYFRSQNQVINNSLTTANTYRLGGEYRIDRFSLRGGYRFEESPYKNGVTVGDLTGYSLGVGYDFGATKLDISYDRAEQDSMYQLYSVGLTDASNITTIFQNIMISLNFKL</sequence>
<comment type="caution">
    <text evidence="1">The sequence shown here is derived from an EMBL/GenBank/DDBJ whole genome shotgun (WGS) entry which is preliminary data.</text>
</comment>
<keyword evidence="2" id="KW-1185">Reference proteome</keyword>
<dbReference type="AlphaFoldDB" id="A0A9W6B9H5"/>
<evidence type="ECO:0000313" key="1">
    <source>
        <dbReference type="EMBL" id="GLB53848.1"/>
    </source>
</evidence>
<dbReference type="Gene3D" id="2.40.160.60">
    <property type="entry name" value="Outer membrane protein transport protein (OMPP1/FadL/TodX)"/>
    <property type="match status" value="2"/>
</dbReference>
<dbReference type="Proteomes" id="UP001143545">
    <property type="component" value="Unassembled WGS sequence"/>
</dbReference>
<proteinExistence type="predicted"/>
<reference evidence="1" key="1">
    <citation type="submission" date="2022-07" db="EMBL/GenBank/DDBJ databases">
        <title>Taxonomy of Novel Oxalotrophic and Methylotrophic Bacteria.</title>
        <authorList>
            <person name="Sahin N."/>
            <person name="Tani A."/>
        </authorList>
    </citation>
    <scope>NUCLEOTIDE SEQUENCE</scope>
    <source>
        <strain evidence="1">AM327</strain>
    </source>
</reference>
<gene>
    <name evidence="1" type="ORF">NBRC110019_28890</name>
</gene>
<evidence type="ECO:0000313" key="2">
    <source>
        <dbReference type="Proteomes" id="UP001143545"/>
    </source>
</evidence>